<feature type="domain" description="HTH marR-type" evidence="1">
    <location>
        <begin position="20"/>
        <end position="160"/>
    </location>
</feature>
<dbReference type="RefSeq" id="WP_005998627.1">
    <property type="nucleotide sequence ID" value="NZ_AAEW02000004.1"/>
</dbReference>
<accession>Q1K238</accession>
<dbReference type="PRINTS" id="PR00598">
    <property type="entry name" value="HTHMARR"/>
</dbReference>
<reference evidence="2" key="2">
    <citation type="submission" date="2006-05" db="EMBL/GenBank/DDBJ databases">
        <title>Sequencing of the draft genome and assembly of Desulfuromonas acetoxidans DSM 684.</title>
        <authorList>
            <consortium name="US DOE Joint Genome Institute (JGI-PGF)"/>
            <person name="Copeland A."/>
            <person name="Lucas S."/>
            <person name="Lapidus A."/>
            <person name="Barry K."/>
            <person name="Detter J.C."/>
            <person name="Glavina del Rio T."/>
            <person name="Hammon N."/>
            <person name="Israni S."/>
            <person name="Dalin E."/>
            <person name="Tice H."/>
            <person name="Bruce D."/>
            <person name="Pitluck S."/>
            <person name="Richardson P."/>
        </authorList>
    </citation>
    <scope>NUCLEOTIDE SEQUENCE [LARGE SCALE GENOMIC DNA]</scope>
    <source>
        <strain evidence="2">DSM 684</strain>
    </source>
</reference>
<dbReference type="SMART" id="SM00347">
    <property type="entry name" value="HTH_MARR"/>
    <property type="match status" value="1"/>
</dbReference>
<sequence length="167" mass="18840">MLDIVDLPDAETLATLAKRYPQLEPPLLQAWLDLMRTSTDCQHNLDRFLAEYNLSQRKFFVLILLLRNPDGLLISQLAKGTGVSCATMTGVIDGLVKSRFVTREPHAQDRRALVVIITAAGLELLDNVLPQHYQRVNRIMSCLDATEREQLQSLLEKISRRLTGDSV</sequence>
<reference evidence="2" key="1">
    <citation type="submission" date="2006-05" db="EMBL/GenBank/DDBJ databases">
        <title>Annotation of the draft genome assembly of Desulfuromonas acetoxidans DSM 684.</title>
        <authorList>
            <consortium name="US DOE Joint Genome Institute (JGI-ORNL)"/>
            <person name="Larimer F."/>
            <person name="Land M."/>
            <person name="Hauser L."/>
        </authorList>
    </citation>
    <scope>NUCLEOTIDE SEQUENCE [LARGE SCALE GENOMIC DNA]</scope>
    <source>
        <strain evidence="2">DSM 684</strain>
    </source>
</reference>
<comment type="caution">
    <text evidence="2">The sequence shown here is derived from an EMBL/GenBank/DDBJ whole genome shotgun (WGS) entry which is preliminary data.</text>
</comment>
<evidence type="ECO:0000259" key="1">
    <source>
        <dbReference type="PROSITE" id="PS50995"/>
    </source>
</evidence>
<proteinExistence type="predicted"/>
<dbReference type="Gene3D" id="1.10.10.10">
    <property type="entry name" value="Winged helix-like DNA-binding domain superfamily/Winged helix DNA-binding domain"/>
    <property type="match status" value="1"/>
</dbReference>
<organism evidence="2 3">
    <name type="scientific">Desulfuromonas acetoxidans (strain DSM 684 / 11070)</name>
    <dbReference type="NCBI Taxonomy" id="281689"/>
    <lineage>
        <taxon>Bacteria</taxon>
        <taxon>Pseudomonadati</taxon>
        <taxon>Thermodesulfobacteriota</taxon>
        <taxon>Desulfuromonadia</taxon>
        <taxon>Desulfuromonadales</taxon>
        <taxon>Desulfuromonadaceae</taxon>
        <taxon>Desulfuromonas</taxon>
    </lineage>
</organism>
<evidence type="ECO:0000313" key="3">
    <source>
        <dbReference type="Proteomes" id="UP000005695"/>
    </source>
</evidence>
<name>Q1K238_DESA6</name>
<dbReference type="PROSITE" id="PS50995">
    <property type="entry name" value="HTH_MARR_2"/>
    <property type="match status" value="1"/>
</dbReference>
<dbReference type="EMBL" id="AAEW02000004">
    <property type="protein sequence ID" value="EAT16601.1"/>
    <property type="molecule type" value="Genomic_DNA"/>
</dbReference>
<dbReference type="AlphaFoldDB" id="Q1K238"/>
<dbReference type="GO" id="GO:0003700">
    <property type="term" value="F:DNA-binding transcription factor activity"/>
    <property type="evidence" value="ECO:0007669"/>
    <property type="project" value="InterPro"/>
</dbReference>
<dbReference type="InterPro" id="IPR036390">
    <property type="entry name" value="WH_DNA-bd_sf"/>
</dbReference>
<dbReference type="Proteomes" id="UP000005695">
    <property type="component" value="Unassembled WGS sequence"/>
</dbReference>
<protein>
    <submittedName>
        <fullName evidence="2">Transcriptional regulator, MarR family</fullName>
    </submittedName>
</protein>
<keyword evidence="3" id="KW-1185">Reference proteome</keyword>
<dbReference type="InterPro" id="IPR036388">
    <property type="entry name" value="WH-like_DNA-bd_sf"/>
</dbReference>
<dbReference type="GO" id="GO:0006950">
    <property type="term" value="P:response to stress"/>
    <property type="evidence" value="ECO:0007669"/>
    <property type="project" value="TreeGrafter"/>
</dbReference>
<dbReference type="InterPro" id="IPR000835">
    <property type="entry name" value="HTH_MarR-typ"/>
</dbReference>
<dbReference type="SUPFAM" id="SSF46785">
    <property type="entry name" value="Winged helix' DNA-binding domain"/>
    <property type="match status" value="1"/>
</dbReference>
<dbReference type="InterPro" id="IPR039422">
    <property type="entry name" value="MarR/SlyA-like"/>
</dbReference>
<dbReference type="PANTHER" id="PTHR33164:SF43">
    <property type="entry name" value="HTH-TYPE TRANSCRIPTIONAL REPRESSOR YETL"/>
    <property type="match status" value="1"/>
</dbReference>
<dbReference type="OrthoDB" id="195851at2"/>
<dbReference type="PANTHER" id="PTHR33164">
    <property type="entry name" value="TRANSCRIPTIONAL REGULATOR, MARR FAMILY"/>
    <property type="match status" value="1"/>
</dbReference>
<dbReference type="Pfam" id="PF01047">
    <property type="entry name" value="MarR"/>
    <property type="match status" value="1"/>
</dbReference>
<gene>
    <name evidence="2" type="ORF">Dace_2696</name>
</gene>
<evidence type="ECO:0000313" key="2">
    <source>
        <dbReference type="EMBL" id="EAT16601.1"/>
    </source>
</evidence>